<dbReference type="InterPro" id="IPR011009">
    <property type="entry name" value="Kinase-like_dom_sf"/>
</dbReference>
<keyword evidence="5" id="KW-0067">ATP-binding</keyword>
<comment type="caution">
    <text evidence="7">The sequence shown here is derived from an EMBL/GenBank/DDBJ whole genome shotgun (WGS) entry which is preliminary data.</text>
</comment>
<reference evidence="8" key="1">
    <citation type="journal article" date="2016" name="Nat. Commun.">
        <title>Genome analysis of three Pneumocystis species reveals adaptation mechanisms to life exclusively in mammalian hosts.</title>
        <authorList>
            <person name="Ma L."/>
            <person name="Chen Z."/>
            <person name="Huang D.W."/>
            <person name="Kutty G."/>
            <person name="Ishihara M."/>
            <person name="Wang H."/>
            <person name="Abouelleil A."/>
            <person name="Bishop L."/>
            <person name="Davey E."/>
            <person name="Deng R."/>
            <person name="Deng X."/>
            <person name="Fan L."/>
            <person name="Fantoni G."/>
            <person name="Fitzgerald M."/>
            <person name="Gogineni E."/>
            <person name="Goldberg J.M."/>
            <person name="Handley G."/>
            <person name="Hu X."/>
            <person name="Huber C."/>
            <person name="Jiao X."/>
            <person name="Jones K."/>
            <person name="Levin J.Z."/>
            <person name="Liu Y."/>
            <person name="Macdonald P."/>
            <person name="Melnikov A."/>
            <person name="Raley C."/>
            <person name="Sassi M."/>
            <person name="Sherman B.T."/>
            <person name="Song X."/>
            <person name="Sykes S."/>
            <person name="Tran B."/>
            <person name="Walsh L."/>
            <person name="Xia Y."/>
            <person name="Yang J."/>
            <person name="Young S."/>
            <person name="Zeng Q."/>
            <person name="Zheng X."/>
            <person name="Stephens R."/>
            <person name="Nusbaum C."/>
            <person name="Birren B.W."/>
            <person name="Azadi P."/>
            <person name="Lempicki R.A."/>
            <person name="Cuomo C.A."/>
            <person name="Kovacs J.A."/>
        </authorList>
    </citation>
    <scope>NUCLEOTIDE SEQUENCE [LARGE SCALE GENOMIC DNA]</scope>
    <source>
        <strain evidence="8">B80</strain>
    </source>
</reference>
<sequence>MQLQKTINIIIKYTYFYIRQLRPKAVAHRDIKPKNILHDRNKNLKILNFGFISLFKYNNQTRKLSSECGSLSYIAPGILLLNEKILVNCKSLKNMT</sequence>
<dbReference type="AlphaFoldDB" id="A0A0W4ZP84"/>
<evidence type="ECO:0000313" key="8">
    <source>
        <dbReference type="Proteomes" id="UP000054454"/>
    </source>
</evidence>
<dbReference type="Pfam" id="PF00069">
    <property type="entry name" value="Pkinase"/>
    <property type="match status" value="1"/>
</dbReference>
<dbReference type="OrthoDB" id="539158at2759"/>
<keyword evidence="8" id="KW-1185">Reference proteome</keyword>
<dbReference type="VEuPathDB" id="FungiDB:T552_00638"/>
<dbReference type="Gene3D" id="1.10.510.10">
    <property type="entry name" value="Transferase(Phosphotransferase) domain 1"/>
    <property type="match status" value="1"/>
</dbReference>
<dbReference type="GO" id="GO:0005634">
    <property type="term" value="C:nucleus"/>
    <property type="evidence" value="ECO:0007669"/>
    <property type="project" value="TreeGrafter"/>
</dbReference>
<dbReference type="PANTHER" id="PTHR24345">
    <property type="entry name" value="SERINE/THREONINE-PROTEIN KINASE PLK"/>
    <property type="match status" value="1"/>
</dbReference>
<dbReference type="Proteomes" id="UP000054454">
    <property type="component" value="Unassembled WGS sequence"/>
</dbReference>
<dbReference type="InterPro" id="IPR000719">
    <property type="entry name" value="Prot_kinase_dom"/>
</dbReference>
<evidence type="ECO:0000256" key="2">
    <source>
        <dbReference type="ARBA" id="ARBA00022679"/>
    </source>
</evidence>
<proteinExistence type="predicted"/>
<dbReference type="GO" id="GO:0005524">
    <property type="term" value="F:ATP binding"/>
    <property type="evidence" value="ECO:0007669"/>
    <property type="project" value="UniProtKB-KW"/>
</dbReference>
<dbReference type="PANTHER" id="PTHR24345:SF0">
    <property type="entry name" value="CELL CYCLE SERINE_THREONINE-PROTEIN KINASE CDC5_MSD2"/>
    <property type="match status" value="1"/>
</dbReference>
<dbReference type="SUPFAM" id="SSF56112">
    <property type="entry name" value="Protein kinase-like (PK-like)"/>
    <property type="match status" value="1"/>
</dbReference>
<protein>
    <recommendedName>
        <fullName evidence="6">Protein kinase domain-containing protein</fullName>
    </recommendedName>
</protein>
<evidence type="ECO:0000256" key="3">
    <source>
        <dbReference type="ARBA" id="ARBA00022741"/>
    </source>
</evidence>
<evidence type="ECO:0000256" key="1">
    <source>
        <dbReference type="ARBA" id="ARBA00022527"/>
    </source>
</evidence>
<evidence type="ECO:0000256" key="4">
    <source>
        <dbReference type="ARBA" id="ARBA00022777"/>
    </source>
</evidence>
<feature type="domain" description="Protein kinase" evidence="6">
    <location>
        <begin position="1"/>
        <end position="96"/>
    </location>
</feature>
<accession>A0A0W4ZP84</accession>
<keyword evidence="1" id="KW-0723">Serine/threonine-protein kinase</keyword>
<keyword evidence="2" id="KW-0808">Transferase</keyword>
<dbReference type="GeneID" id="28935450"/>
<evidence type="ECO:0000256" key="5">
    <source>
        <dbReference type="ARBA" id="ARBA00022840"/>
    </source>
</evidence>
<dbReference type="GO" id="GO:0004674">
    <property type="term" value="F:protein serine/threonine kinase activity"/>
    <property type="evidence" value="ECO:0007669"/>
    <property type="project" value="UniProtKB-KW"/>
</dbReference>
<dbReference type="EMBL" id="LFVZ01000003">
    <property type="protein sequence ID" value="KTW30159.1"/>
    <property type="molecule type" value="Genomic_DNA"/>
</dbReference>
<organism evidence="7 8">
    <name type="scientific">Pneumocystis carinii (strain B80)</name>
    <name type="common">Rat pneumocystis pneumonia agent</name>
    <name type="synonym">Pneumocystis carinii f. sp. carinii</name>
    <dbReference type="NCBI Taxonomy" id="1408658"/>
    <lineage>
        <taxon>Eukaryota</taxon>
        <taxon>Fungi</taxon>
        <taxon>Dikarya</taxon>
        <taxon>Ascomycota</taxon>
        <taxon>Taphrinomycotina</taxon>
        <taxon>Pneumocystomycetes</taxon>
        <taxon>Pneumocystaceae</taxon>
        <taxon>Pneumocystis</taxon>
    </lineage>
</organism>
<evidence type="ECO:0000259" key="6">
    <source>
        <dbReference type="PROSITE" id="PS50011"/>
    </source>
</evidence>
<dbReference type="PROSITE" id="PS50011">
    <property type="entry name" value="PROTEIN_KINASE_DOM"/>
    <property type="match status" value="1"/>
</dbReference>
<name>A0A0W4ZP84_PNEC8</name>
<dbReference type="RefSeq" id="XP_018226950.1">
    <property type="nucleotide sequence ID" value="XM_018369248.1"/>
</dbReference>
<keyword evidence="4" id="KW-0418">Kinase</keyword>
<gene>
    <name evidence="7" type="ORF">T552_00638</name>
</gene>
<evidence type="ECO:0000313" key="7">
    <source>
        <dbReference type="EMBL" id="KTW30159.1"/>
    </source>
</evidence>
<keyword evidence="3" id="KW-0547">Nucleotide-binding</keyword>